<organism evidence="1 2">
    <name type="scientific">Gigaspora margarita</name>
    <dbReference type="NCBI Taxonomy" id="4874"/>
    <lineage>
        <taxon>Eukaryota</taxon>
        <taxon>Fungi</taxon>
        <taxon>Fungi incertae sedis</taxon>
        <taxon>Mucoromycota</taxon>
        <taxon>Glomeromycotina</taxon>
        <taxon>Glomeromycetes</taxon>
        <taxon>Diversisporales</taxon>
        <taxon>Gigasporaceae</taxon>
        <taxon>Gigaspora</taxon>
    </lineage>
</organism>
<feature type="non-terminal residue" evidence="1">
    <location>
        <position position="1"/>
    </location>
</feature>
<sequence length="67" mass="7749">CDISINIIPDANIKIVLTADLTTHIARRYFENYDDYGNIPYSDIKKDILLCDSIHTSLLKKPLKFQH</sequence>
<evidence type="ECO:0000313" key="1">
    <source>
        <dbReference type="EMBL" id="CAG8801418.1"/>
    </source>
</evidence>
<reference evidence="1 2" key="1">
    <citation type="submission" date="2021-06" db="EMBL/GenBank/DDBJ databases">
        <authorList>
            <person name="Kallberg Y."/>
            <person name="Tangrot J."/>
            <person name="Rosling A."/>
        </authorList>
    </citation>
    <scope>NUCLEOTIDE SEQUENCE [LARGE SCALE GENOMIC DNA]</scope>
    <source>
        <strain evidence="1 2">120-4 pot B 10/14</strain>
    </source>
</reference>
<gene>
    <name evidence="1" type="ORF">GMARGA_LOCUS23188</name>
</gene>
<dbReference type="InterPro" id="IPR027417">
    <property type="entry name" value="P-loop_NTPase"/>
</dbReference>
<name>A0ABN7VVE2_GIGMA</name>
<keyword evidence="2" id="KW-1185">Reference proteome</keyword>
<dbReference type="Proteomes" id="UP000789901">
    <property type="component" value="Unassembled WGS sequence"/>
</dbReference>
<evidence type="ECO:0000313" key="2">
    <source>
        <dbReference type="Proteomes" id="UP000789901"/>
    </source>
</evidence>
<dbReference type="EMBL" id="CAJVQB010023250">
    <property type="protein sequence ID" value="CAG8801418.1"/>
    <property type="molecule type" value="Genomic_DNA"/>
</dbReference>
<accession>A0ABN7VVE2</accession>
<comment type="caution">
    <text evidence="1">The sequence shown here is derived from an EMBL/GenBank/DDBJ whole genome shotgun (WGS) entry which is preliminary data.</text>
</comment>
<dbReference type="Gene3D" id="3.40.50.300">
    <property type="entry name" value="P-loop containing nucleotide triphosphate hydrolases"/>
    <property type="match status" value="1"/>
</dbReference>
<protein>
    <submittedName>
        <fullName evidence="1">42356_t:CDS:1</fullName>
    </submittedName>
</protein>
<proteinExistence type="predicted"/>